<dbReference type="Pfam" id="PF25109">
    <property type="entry name" value="HAD_PNKP"/>
    <property type="match status" value="1"/>
</dbReference>
<dbReference type="Pfam" id="PF13671">
    <property type="entry name" value="AAA_33"/>
    <property type="match status" value="1"/>
</dbReference>
<feature type="domain" description="Polynucleotide kinase PNKP phosphatase" evidence="1">
    <location>
        <begin position="150"/>
        <end position="291"/>
    </location>
</feature>
<dbReference type="SUPFAM" id="SSF56784">
    <property type="entry name" value="HAD-like"/>
    <property type="match status" value="1"/>
</dbReference>
<dbReference type="InterPro" id="IPR036412">
    <property type="entry name" value="HAD-like_sf"/>
</dbReference>
<sequence>MKLILTIGAPGSGKSTWASENRASLNAVVLSRDDIRCALFQCKRHEYKYTKEREKTVSALQFSMAEAAIKANQNVIIADTNLNPATVKLWEAFAKEHGIFIEFKRFDVTWSTLLERNIHRGENAVPLSVLRSFYKMMNPREYVQLDHLEKAIIVDLDGTLAIHNGRSPYDFSRCYEDLVNQEVLDIILMYKARGYKIITLSGRESGNKDNPTIYRDLTIKWIEDKAGFTPDLHLQRAYGDSRKDYVVKEELFFDNIADNYNVVLSLDDRTCVVEMWRRIGLKCFQVDNGDF</sequence>
<organism evidence="2 3">
    <name type="scientific">Pseudomonas phage PspYZU05</name>
    <dbReference type="NCBI Taxonomy" id="1983556"/>
    <lineage>
        <taxon>Viruses</taxon>
        <taxon>Duplodnaviria</taxon>
        <taxon>Heunggongvirae</taxon>
        <taxon>Uroviricota</taxon>
        <taxon>Caudoviricetes</taxon>
        <taxon>Pantevenvirales</taxon>
        <taxon>Straboviridae</taxon>
        <taxon>Jiangsuvirus</taxon>
        <taxon>Jiangsuvirus pspyzu05</taxon>
    </lineage>
</organism>
<dbReference type="InterPro" id="IPR027417">
    <property type="entry name" value="P-loop_NTPase"/>
</dbReference>
<evidence type="ECO:0000259" key="1">
    <source>
        <dbReference type="Pfam" id="PF25109"/>
    </source>
</evidence>
<dbReference type="Proteomes" id="UP000247773">
    <property type="component" value="Genome"/>
</dbReference>
<evidence type="ECO:0000313" key="2">
    <source>
        <dbReference type="EMBL" id="ASD52169.1"/>
    </source>
</evidence>
<dbReference type="InterPro" id="IPR023214">
    <property type="entry name" value="HAD_sf"/>
</dbReference>
<dbReference type="Gene3D" id="3.40.50.300">
    <property type="entry name" value="P-loop containing nucleotide triphosphate hydrolases"/>
    <property type="match status" value="1"/>
</dbReference>
<proteinExistence type="predicted"/>
<dbReference type="SUPFAM" id="SSF52540">
    <property type="entry name" value="P-loop containing nucleoside triphosphate hydrolases"/>
    <property type="match status" value="1"/>
</dbReference>
<evidence type="ECO:0000313" key="3">
    <source>
        <dbReference type="Proteomes" id="UP000247773"/>
    </source>
</evidence>
<reference evidence="2 3" key="1">
    <citation type="submission" date="2017-04" db="EMBL/GenBank/DDBJ databases">
        <title>Isolation of lytic bacteriophages infecting Pseudomonas strains for biocontrol of fish and shrimp spoilage during chilled storage.</title>
        <authorList>
            <person name="Yang Z."/>
            <person name="Tao X."/>
            <person name="Gao L."/>
            <person name="Rao S."/>
        </authorList>
    </citation>
    <scope>NUCLEOTIDE SEQUENCE [LARGE SCALE GENOMIC DNA]</scope>
</reference>
<gene>
    <name evidence="2" type="ORF">PspYZU05_217</name>
</gene>
<dbReference type="EMBL" id="KY971610">
    <property type="protein sequence ID" value="ASD52169.1"/>
    <property type="molecule type" value="Genomic_DNA"/>
</dbReference>
<dbReference type="InterPro" id="IPR056782">
    <property type="entry name" value="HAD_PNKP"/>
</dbReference>
<protein>
    <recommendedName>
        <fullName evidence="1">Polynucleotide kinase PNKP phosphatase domain-containing protein</fullName>
    </recommendedName>
</protein>
<name>A0A2U7NBZ0_9CAUD</name>
<accession>A0A2U7NBZ0</accession>
<dbReference type="Gene3D" id="3.40.50.1000">
    <property type="entry name" value="HAD superfamily/HAD-like"/>
    <property type="match status" value="1"/>
</dbReference>
<keyword evidence="3" id="KW-1185">Reference proteome</keyword>